<gene>
    <name evidence="2" type="ORF">MEDL_18040</name>
</gene>
<protein>
    <submittedName>
        <fullName evidence="2">Uncharacterized protein</fullName>
    </submittedName>
</protein>
<evidence type="ECO:0000256" key="1">
    <source>
        <dbReference type="SAM" id="Phobius"/>
    </source>
</evidence>
<evidence type="ECO:0000313" key="2">
    <source>
        <dbReference type="EMBL" id="CAG2203567.1"/>
    </source>
</evidence>
<feature type="transmembrane region" description="Helical" evidence="1">
    <location>
        <begin position="136"/>
        <end position="158"/>
    </location>
</feature>
<name>A0A8S3R669_MYTED</name>
<dbReference type="AlphaFoldDB" id="A0A8S3R669"/>
<accession>A0A8S3R669</accession>
<comment type="caution">
    <text evidence="2">The sequence shown here is derived from an EMBL/GenBank/DDBJ whole genome shotgun (WGS) entry which is preliminary data.</text>
</comment>
<keyword evidence="3" id="KW-1185">Reference proteome</keyword>
<keyword evidence="1" id="KW-0472">Membrane</keyword>
<organism evidence="2 3">
    <name type="scientific">Mytilus edulis</name>
    <name type="common">Blue mussel</name>
    <dbReference type="NCBI Taxonomy" id="6550"/>
    <lineage>
        <taxon>Eukaryota</taxon>
        <taxon>Metazoa</taxon>
        <taxon>Spiralia</taxon>
        <taxon>Lophotrochozoa</taxon>
        <taxon>Mollusca</taxon>
        <taxon>Bivalvia</taxon>
        <taxon>Autobranchia</taxon>
        <taxon>Pteriomorphia</taxon>
        <taxon>Mytilida</taxon>
        <taxon>Mytiloidea</taxon>
        <taxon>Mytilidae</taxon>
        <taxon>Mytilinae</taxon>
        <taxon>Mytilus</taxon>
    </lineage>
</organism>
<keyword evidence="1" id="KW-0812">Transmembrane</keyword>
<keyword evidence="1" id="KW-1133">Transmembrane helix</keyword>
<proteinExistence type="predicted"/>
<dbReference type="EMBL" id="CAJPWZ010000923">
    <property type="protein sequence ID" value="CAG2203567.1"/>
    <property type="molecule type" value="Genomic_DNA"/>
</dbReference>
<sequence>MCAEAGIELVVEYSLIKVMAYKLQVRRWILKGSYEFTTVYDIVQADYRNLFMVSVDLQSVRRKRTVVDNIVAEGFELSFSNDGLEFGNVVNVVVYDEQRFTCNATSKKCYQITSDVTTTESPETVTDIVKNPSNTLYVIIGTSCAVLLLAIIAIIISLKVRNAKSRIKIKTMKEDNSSET</sequence>
<evidence type="ECO:0000313" key="3">
    <source>
        <dbReference type="Proteomes" id="UP000683360"/>
    </source>
</evidence>
<dbReference type="OrthoDB" id="6196515at2759"/>
<reference evidence="2" key="1">
    <citation type="submission" date="2021-03" db="EMBL/GenBank/DDBJ databases">
        <authorList>
            <person name="Bekaert M."/>
        </authorList>
    </citation>
    <scope>NUCLEOTIDE SEQUENCE</scope>
</reference>
<dbReference type="Proteomes" id="UP000683360">
    <property type="component" value="Unassembled WGS sequence"/>
</dbReference>